<protein>
    <recommendedName>
        <fullName evidence="6">DUF2306 domain-containing protein</fullName>
    </recommendedName>
</protein>
<feature type="transmembrane region" description="Helical" evidence="1">
    <location>
        <begin position="41"/>
        <end position="69"/>
    </location>
</feature>
<name>A0AAW7Z4V0_9ALTE</name>
<feature type="transmembrane region" description="Helical" evidence="1">
    <location>
        <begin position="213"/>
        <end position="232"/>
    </location>
</feature>
<dbReference type="RefSeq" id="WP_057789848.1">
    <property type="nucleotide sequence ID" value="NZ_CP013926.1"/>
</dbReference>
<keyword evidence="1" id="KW-1133">Transmembrane helix</keyword>
<accession>A0AAW7Z4V0</accession>
<dbReference type="EMBL" id="JAUOQI010000009">
    <property type="protein sequence ID" value="MDO6578489.1"/>
    <property type="molecule type" value="Genomic_DNA"/>
</dbReference>
<feature type="transmembrane region" description="Helical" evidence="1">
    <location>
        <begin position="6"/>
        <end position="29"/>
    </location>
</feature>
<feature type="transmembrane region" description="Helical" evidence="1">
    <location>
        <begin position="125"/>
        <end position="144"/>
    </location>
</feature>
<keyword evidence="1" id="KW-0472">Membrane</keyword>
<dbReference type="KEGG" id="asq:AVL57_16635"/>
<feature type="transmembrane region" description="Helical" evidence="1">
    <location>
        <begin position="150"/>
        <end position="170"/>
    </location>
</feature>
<organism evidence="3 5">
    <name type="scientific">Alteromonas stellipolaris</name>
    <dbReference type="NCBI Taxonomy" id="233316"/>
    <lineage>
        <taxon>Bacteria</taxon>
        <taxon>Pseudomonadati</taxon>
        <taxon>Pseudomonadota</taxon>
        <taxon>Gammaproteobacteria</taxon>
        <taxon>Alteromonadales</taxon>
        <taxon>Alteromonadaceae</taxon>
        <taxon>Alteromonas/Salinimonas group</taxon>
        <taxon>Alteromonas</taxon>
    </lineage>
</organism>
<keyword evidence="1" id="KW-0812">Transmembrane</keyword>
<evidence type="ECO:0000313" key="2">
    <source>
        <dbReference type="EMBL" id="AMJ75449.1"/>
    </source>
</evidence>
<evidence type="ECO:0000313" key="3">
    <source>
        <dbReference type="EMBL" id="MDO6578489.1"/>
    </source>
</evidence>
<feature type="transmembrane region" description="Helical" evidence="1">
    <location>
        <begin position="81"/>
        <end position="104"/>
    </location>
</feature>
<dbReference type="Proteomes" id="UP001170717">
    <property type="component" value="Unassembled WGS sequence"/>
</dbReference>
<evidence type="ECO:0000313" key="5">
    <source>
        <dbReference type="Proteomes" id="UP001170717"/>
    </source>
</evidence>
<keyword evidence="4" id="KW-1185">Reference proteome</keyword>
<dbReference type="AlphaFoldDB" id="A0AAW7Z4V0"/>
<gene>
    <name evidence="2" type="ORF">AVL57_16635</name>
    <name evidence="3" type="ORF">Q4527_13890</name>
</gene>
<reference evidence="3" key="2">
    <citation type="submission" date="2023-07" db="EMBL/GenBank/DDBJ databases">
        <title>Genome content predicts the carbon catabolic preferences of heterotrophic bacteria.</title>
        <authorList>
            <person name="Gralka M."/>
        </authorList>
    </citation>
    <scope>NUCLEOTIDE SEQUENCE</scope>
    <source>
        <strain evidence="3">F2M12</strain>
    </source>
</reference>
<dbReference type="EMBL" id="CP013926">
    <property type="protein sequence ID" value="AMJ75449.1"/>
    <property type="molecule type" value="Genomic_DNA"/>
</dbReference>
<evidence type="ECO:0000256" key="1">
    <source>
        <dbReference type="SAM" id="Phobius"/>
    </source>
</evidence>
<dbReference type="Proteomes" id="UP000056750">
    <property type="component" value="Chromosome"/>
</dbReference>
<evidence type="ECO:0000313" key="4">
    <source>
        <dbReference type="Proteomes" id="UP000056750"/>
    </source>
</evidence>
<evidence type="ECO:0008006" key="6">
    <source>
        <dbReference type="Google" id="ProtNLM"/>
    </source>
</evidence>
<sequence>MQNIHSAIVIFHIICGAISLLLFWGPCFTKKGGKQHKKIGNIYLATMTLTSVSGVVSSSLVLLAPLLIFPTMPAHFESVEYFLAYLQGQYIFLLMLSLLVWNNVRHAKRVLEVKANRAELRNIEYLWLPSALFIVASIALYQGIKYNITLTQIFAPLALFNCIGIARYAFKNDIAKGEWVIQHIGHIIGSGIGAYTAFFAFGGRSLFQSLPLLQIGSWVLPSLIGVPFIIWLSRKYLNMFNPTALSTSIVKKPSNT</sequence>
<feature type="transmembrane region" description="Helical" evidence="1">
    <location>
        <begin position="179"/>
        <end position="201"/>
    </location>
</feature>
<reference evidence="2 4" key="1">
    <citation type="submission" date="2015-12" db="EMBL/GenBank/DDBJ databases">
        <title>Intraspecies pangenome expansion in the marine bacterium Alteromonas.</title>
        <authorList>
            <person name="Lopez-Perez M."/>
            <person name="Rodriguez-Valera F."/>
        </authorList>
    </citation>
    <scope>NUCLEOTIDE SEQUENCE [LARGE SCALE GENOMIC DNA]</scope>
    <source>
        <strain evidence="2 4">LMG 21861</strain>
    </source>
</reference>
<proteinExistence type="predicted"/>